<dbReference type="Proteomes" id="UP000244925">
    <property type="component" value="Unassembled WGS sequence"/>
</dbReference>
<evidence type="ECO:0000313" key="3">
    <source>
        <dbReference type="EMBL" id="PWB08656.1"/>
    </source>
</evidence>
<name>A0A2V1IV50_9BACT</name>
<dbReference type="RefSeq" id="WP_107035402.1">
    <property type="nucleotide sequence ID" value="NZ_CAPLCU010000021.1"/>
</dbReference>
<evidence type="ECO:0000256" key="2">
    <source>
        <dbReference type="SAM" id="SignalP"/>
    </source>
</evidence>
<feature type="signal peptide" evidence="2">
    <location>
        <begin position="1"/>
        <end position="20"/>
    </location>
</feature>
<gene>
    <name evidence="3" type="ORF">C5O25_03785</name>
</gene>
<keyword evidence="2" id="KW-0732">Signal</keyword>
<reference evidence="4" key="1">
    <citation type="submission" date="2018-02" db="EMBL/GenBank/DDBJ databases">
        <authorList>
            <person name="Clavel T."/>
            <person name="Strowig T."/>
        </authorList>
    </citation>
    <scope>NUCLEOTIDE SEQUENCE [LARGE SCALE GENOMIC DNA]</scope>
    <source>
        <strain evidence="4">DSM 100764</strain>
    </source>
</reference>
<proteinExistence type="predicted"/>
<dbReference type="PROSITE" id="PS51257">
    <property type="entry name" value="PROKAR_LIPOPROTEIN"/>
    <property type="match status" value="1"/>
</dbReference>
<evidence type="ECO:0000256" key="1">
    <source>
        <dbReference type="SAM" id="MobiDB-lite"/>
    </source>
</evidence>
<feature type="region of interest" description="Disordered" evidence="1">
    <location>
        <begin position="287"/>
        <end position="337"/>
    </location>
</feature>
<keyword evidence="4" id="KW-1185">Reference proteome</keyword>
<organism evidence="3 4">
    <name type="scientific">Paramuribaculum intestinale</name>
    <dbReference type="NCBI Taxonomy" id="2094151"/>
    <lineage>
        <taxon>Bacteria</taxon>
        <taxon>Pseudomonadati</taxon>
        <taxon>Bacteroidota</taxon>
        <taxon>Bacteroidia</taxon>
        <taxon>Bacteroidales</taxon>
        <taxon>Muribaculaceae</taxon>
        <taxon>Paramuribaculum</taxon>
    </lineage>
</organism>
<dbReference type="CDD" id="cd13120">
    <property type="entry name" value="BF2867_like_N"/>
    <property type="match status" value="1"/>
</dbReference>
<feature type="region of interest" description="Disordered" evidence="1">
    <location>
        <begin position="475"/>
        <end position="496"/>
    </location>
</feature>
<feature type="compositionally biased region" description="Basic and acidic residues" evidence="1">
    <location>
        <begin position="327"/>
        <end position="337"/>
    </location>
</feature>
<dbReference type="EMBL" id="PUBV01000005">
    <property type="protein sequence ID" value="PWB08656.1"/>
    <property type="molecule type" value="Genomic_DNA"/>
</dbReference>
<feature type="compositionally biased region" description="Basic and acidic residues" evidence="1">
    <location>
        <begin position="300"/>
        <end position="310"/>
    </location>
</feature>
<comment type="caution">
    <text evidence="3">The sequence shown here is derived from an EMBL/GenBank/DDBJ whole genome shotgun (WGS) entry which is preliminary data.</text>
</comment>
<evidence type="ECO:0008006" key="5">
    <source>
        <dbReference type="Google" id="ProtNLM"/>
    </source>
</evidence>
<dbReference type="AlphaFoldDB" id="A0A2V1IV50"/>
<feature type="chain" id="PRO_5015841437" description="Fimbrillin family protein" evidence="2">
    <location>
        <begin position="21"/>
        <end position="668"/>
    </location>
</feature>
<sequence length="668" mass="75752">MHRYSTLLFAVGLVSCSALTACIDDVITAKDQGDPIGFTTSVNTHSRTSLIHTTENLDSFRIYAYCPDGLEFFHDLLVTKVDPDEIEDNYYALHWSIEGGPYFYPRDAAWVDYYAYRFISGINGHYSRNSFLPHSSTPEEGRRIDITAAKQMIHDFRPYQRPQEQEDLIIEHKRSYNDEVSGVELHFHHALSQIELKAYSPNNNTRVMVAGAWFCNIINNGDVTFPQAKVSGIGDDQLYWTLPGRQNFDDANVVDEDKLLNGSNRSHYGWFFPEPVMLGHSISEASTLPVVPDEGGDNTESTRGRSRADGDGTTGTPDDENWPDPSPGHHTDYNGDGVCDHLVTDNIQASPYISHLLTSKNTEHEGMDSTNMLLLPQQLVPYNKNREEDPKQQFYDEEGKPNNHGAYILLAIQVWMIHGDENHTHRHILFPYTDPEKWNINGLPVNADGIPWDNIGNRLDDEGFPVNNETGLPMYSEDDPTQRIDNNGNPVDAEGVIYDKTTGKPIDNYGYRYPDVNYSIGWRDVEKQFAWVCVPIDDKWEPGYKYTYILEFMGPNSGAGIYPPDDFDFGMGGVGIDGDISTACRENWKALPGQDYAGRYEIIPSQQCRLRDPGTMNSKKKWVGKKQGDPVLSKAIDFRVVVDEWNNRDIPVDMEDYYTPEEGHKKKK</sequence>
<accession>A0A2V1IV50</accession>
<protein>
    <recommendedName>
        <fullName evidence="5">Fimbrillin family protein</fullName>
    </recommendedName>
</protein>
<evidence type="ECO:0000313" key="4">
    <source>
        <dbReference type="Proteomes" id="UP000244925"/>
    </source>
</evidence>